<name>A0ABV7Y5P8_9ACTN</name>
<dbReference type="RefSeq" id="WP_205120066.1">
    <property type="nucleotide sequence ID" value="NZ_JAFBCM010000001.1"/>
</dbReference>
<dbReference type="InterPro" id="IPR029058">
    <property type="entry name" value="AB_hydrolase_fold"/>
</dbReference>
<evidence type="ECO:0000256" key="1">
    <source>
        <dbReference type="ARBA" id="ARBA00022801"/>
    </source>
</evidence>
<reference evidence="6" key="1">
    <citation type="journal article" date="2019" name="Int. J. Syst. Evol. Microbiol.">
        <title>The Global Catalogue of Microorganisms (GCM) 10K type strain sequencing project: providing services to taxonomists for standard genome sequencing and annotation.</title>
        <authorList>
            <consortium name="The Broad Institute Genomics Platform"/>
            <consortium name="The Broad Institute Genome Sequencing Center for Infectious Disease"/>
            <person name="Wu L."/>
            <person name="Ma J."/>
        </authorList>
    </citation>
    <scope>NUCLEOTIDE SEQUENCE [LARGE SCALE GENOMIC DNA]</scope>
    <source>
        <strain evidence="6">CGMCC 4.7241</strain>
    </source>
</reference>
<accession>A0ABV7Y5P8</accession>
<evidence type="ECO:0000313" key="5">
    <source>
        <dbReference type="EMBL" id="MFC3760117.1"/>
    </source>
</evidence>
<dbReference type="Proteomes" id="UP001595699">
    <property type="component" value="Unassembled WGS sequence"/>
</dbReference>
<proteinExistence type="predicted"/>
<evidence type="ECO:0000313" key="6">
    <source>
        <dbReference type="Proteomes" id="UP001595699"/>
    </source>
</evidence>
<feature type="chain" id="PRO_5046202091" evidence="4">
    <location>
        <begin position="28"/>
        <end position="404"/>
    </location>
</feature>
<keyword evidence="2" id="KW-0442">Lipid degradation</keyword>
<dbReference type="GO" id="GO:0016787">
    <property type="term" value="F:hydrolase activity"/>
    <property type="evidence" value="ECO:0007669"/>
    <property type="project" value="UniProtKB-KW"/>
</dbReference>
<dbReference type="PANTHER" id="PTHR10272:SF0">
    <property type="entry name" value="PLATELET-ACTIVATING FACTOR ACETYLHYDROLASE"/>
    <property type="match status" value="1"/>
</dbReference>
<keyword evidence="1 5" id="KW-0378">Hydrolase</keyword>
<evidence type="ECO:0000256" key="3">
    <source>
        <dbReference type="ARBA" id="ARBA00023098"/>
    </source>
</evidence>
<keyword evidence="6" id="KW-1185">Reference proteome</keyword>
<protein>
    <submittedName>
        <fullName evidence="5">Alpha/beta hydrolase family protein</fullName>
    </submittedName>
</protein>
<organism evidence="5 6">
    <name type="scientific">Tenggerimyces flavus</name>
    <dbReference type="NCBI Taxonomy" id="1708749"/>
    <lineage>
        <taxon>Bacteria</taxon>
        <taxon>Bacillati</taxon>
        <taxon>Actinomycetota</taxon>
        <taxon>Actinomycetes</taxon>
        <taxon>Propionibacteriales</taxon>
        <taxon>Nocardioidaceae</taxon>
        <taxon>Tenggerimyces</taxon>
    </lineage>
</organism>
<dbReference type="Pfam" id="PF03403">
    <property type="entry name" value="PAF-AH_p_II"/>
    <property type="match status" value="1"/>
</dbReference>
<dbReference type="EMBL" id="JBHRZH010000004">
    <property type="protein sequence ID" value="MFC3760117.1"/>
    <property type="molecule type" value="Genomic_DNA"/>
</dbReference>
<keyword evidence="4" id="KW-0732">Signal</keyword>
<dbReference type="SUPFAM" id="SSF53474">
    <property type="entry name" value="alpha/beta-Hydrolases"/>
    <property type="match status" value="1"/>
</dbReference>
<gene>
    <name evidence="5" type="ORF">ACFOUW_04665</name>
</gene>
<dbReference type="Gene3D" id="3.40.50.1820">
    <property type="entry name" value="alpha/beta hydrolase"/>
    <property type="match status" value="1"/>
</dbReference>
<evidence type="ECO:0000256" key="2">
    <source>
        <dbReference type="ARBA" id="ARBA00022963"/>
    </source>
</evidence>
<keyword evidence="3" id="KW-0443">Lipid metabolism</keyword>
<feature type="signal peptide" evidence="4">
    <location>
        <begin position="1"/>
        <end position="27"/>
    </location>
</feature>
<comment type="caution">
    <text evidence="5">The sequence shown here is derived from an EMBL/GenBank/DDBJ whole genome shotgun (WGS) entry which is preliminary data.</text>
</comment>
<dbReference type="PANTHER" id="PTHR10272">
    <property type="entry name" value="PLATELET-ACTIVATING FACTOR ACETYLHYDROLASE"/>
    <property type="match status" value="1"/>
</dbReference>
<evidence type="ECO:0000256" key="4">
    <source>
        <dbReference type="SAM" id="SignalP"/>
    </source>
</evidence>
<sequence length="404" mass="43576">MTPKRLIAAGLGVALAATVGLAPVASADAPTTFTIPKPTGPYRTGTTELHLVDSSREDPWVPGKRRELMVSVTYPAARVQGYERAAWMPAAAAAHFDQNTSPGFGIEPGTIDWAGTRAWSRVGAPALPGKRPVVVFSPGFGVPRTLGTVLVEELASRGYVVVSIDHTHDASEVEFPGGRVEVGAVPDLTTDVLKKVQATRIADNRYVLDQLAVLRRGGNADAEQRTLPRGLGRSMDLFRVGMFGHSAGGIAAAQTMDEDRRVDAGINLDGTFAWDAGNDLMPVAQTGVRRPFLLFGAGATTHLAHQSWKAFYENSTGWKLDLNVPAGEHFTFTDTIAVMPQLVAKGVVSPQIAEQLNGTVRYPARVLASERVYVTAFFDQHLRDIPRPVLWGQSPRHPDVEFVR</sequence>